<evidence type="ECO:0008006" key="4">
    <source>
        <dbReference type="Google" id="ProtNLM"/>
    </source>
</evidence>
<proteinExistence type="predicted"/>
<dbReference type="AlphaFoldDB" id="A0A6J8EXD2"/>
<protein>
    <recommendedName>
        <fullName evidence="4">Endonuclease/exonuclease/phosphatase domain-containing protein</fullName>
    </recommendedName>
</protein>
<evidence type="ECO:0000313" key="2">
    <source>
        <dbReference type="EMBL" id="CAC5424402.1"/>
    </source>
</evidence>
<name>A0A6J8EXD2_MYTCO</name>
<accession>A0A6J8EXD2</accession>
<dbReference type="OrthoDB" id="10419370at2759"/>
<dbReference type="EMBL" id="CACVKT020010018">
    <property type="protein sequence ID" value="CAC5424402.1"/>
    <property type="molecule type" value="Genomic_DNA"/>
</dbReference>
<evidence type="ECO:0000256" key="1">
    <source>
        <dbReference type="SAM" id="MobiDB-lite"/>
    </source>
</evidence>
<sequence length="180" mass="19949">MNVSDHHPIQMTFVLDFSNATLKQRKSSNSTPKIKWDKMDMDLYKAMVDTSSKVIVEKLSNNQIGLEKSIRTTCEVMANSAIKCSSIKSLYNAKPKLKGYVPDLLQIGLLTTIFKNKGSKNDAGNYRGKTVQPVVSKVIDTVLKNRTQPSVKSVQHKYQRGFTSGSGPMNSALPVEEVVP</sequence>
<reference evidence="2 3" key="1">
    <citation type="submission" date="2020-06" db="EMBL/GenBank/DDBJ databases">
        <authorList>
            <person name="Li R."/>
            <person name="Bekaert M."/>
        </authorList>
    </citation>
    <scope>NUCLEOTIDE SEQUENCE [LARGE SCALE GENOMIC DNA]</scope>
    <source>
        <strain evidence="3">wild</strain>
    </source>
</reference>
<dbReference type="Proteomes" id="UP000507470">
    <property type="component" value="Unassembled WGS sequence"/>
</dbReference>
<keyword evidence="3" id="KW-1185">Reference proteome</keyword>
<organism evidence="2 3">
    <name type="scientific">Mytilus coruscus</name>
    <name type="common">Sea mussel</name>
    <dbReference type="NCBI Taxonomy" id="42192"/>
    <lineage>
        <taxon>Eukaryota</taxon>
        <taxon>Metazoa</taxon>
        <taxon>Spiralia</taxon>
        <taxon>Lophotrochozoa</taxon>
        <taxon>Mollusca</taxon>
        <taxon>Bivalvia</taxon>
        <taxon>Autobranchia</taxon>
        <taxon>Pteriomorphia</taxon>
        <taxon>Mytilida</taxon>
        <taxon>Mytiloidea</taxon>
        <taxon>Mytilidae</taxon>
        <taxon>Mytilinae</taxon>
        <taxon>Mytilus</taxon>
    </lineage>
</organism>
<evidence type="ECO:0000313" key="3">
    <source>
        <dbReference type="Proteomes" id="UP000507470"/>
    </source>
</evidence>
<feature type="region of interest" description="Disordered" evidence="1">
    <location>
        <begin position="160"/>
        <end position="180"/>
    </location>
</feature>
<gene>
    <name evidence="2" type="ORF">MCOR_56318</name>
</gene>